<name>A0A454CZV5_VIBHA</name>
<sequence length="51" mass="5842">MWLIERLSRGSKEGFFFSVSRLSRASNCSAFLSTKCTTSYKRLRGDCVVMK</sequence>
<dbReference type="EMBL" id="AJSR01000961">
    <property type="protein sequence ID" value="EKM31941.1"/>
    <property type="molecule type" value="Genomic_DNA"/>
</dbReference>
<dbReference type="AlphaFoldDB" id="A0A454CZV5"/>
<comment type="caution">
    <text evidence="1">The sequence shown here is derived from an EMBL/GenBank/DDBJ whole genome shotgun (WGS) entry which is preliminary data.</text>
</comment>
<organism evidence="1 2">
    <name type="scientific">Vibrio harveyi</name>
    <name type="common">Beneckea harveyi</name>
    <dbReference type="NCBI Taxonomy" id="669"/>
    <lineage>
        <taxon>Bacteria</taxon>
        <taxon>Pseudomonadati</taxon>
        <taxon>Pseudomonadota</taxon>
        <taxon>Gammaproteobacteria</taxon>
        <taxon>Vibrionales</taxon>
        <taxon>Vibrionaceae</taxon>
        <taxon>Vibrio</taxon>
    </lineage>
</organism>
<gene>
    <name evidence="1" type="ORF">VCHENC02_2467</name>
</gene>
<evidence type="ECO:0000313" key="1">
    <source>
        <dbReference type="EMBL" id="EKM31941.1"/>
    </source>
</evidence>
<evidence type="ECO:0000313" key="2">
    <source>
        <dbReference type="Proteomes" id="UP000008367"/>
    </source>
</evidence>
<protein>
    <submittedName>
        <fullName evidence="1">Uncharacterized protein</fullName>
    </submittedName>
</protein>
<accession>A0A454CZV5</accession>
<proteinExistence type="predicted"/>
<reference evidence="1 2" key="1">
    <citation type="submission" date="2012-10" db="EMBL/GenBank/DDBJ databases">
        <title>Genome sequence of Vibrio Cholerae HENC-02.</title>
        <authorList>
            <person name="Eppinger M."/>
            <person name="Hasan N.A."/>
            <person name="Sengamalay N."/>
            <person name="Hine E."/>
            <person name="Su Q."/>
            <person name="Daugherty S.C."/>
            <person name="Young S."/>
            <person name="Sadzewicz L."/>
            <person name="Tallon L."/>
            <person name="Cebula T.A."/>
            <person name="Ravel J."/>
            <person name="Colwell R.R."/>
        </authorList>
    </citation>
    <scope>NUCLEOTIDE SEQUENCE [LARGE SCALE GENOMIC DNA]</scope>
    <source>
        <strain evidence="1 2">HENC-02</strain>
    </source>
</reference>
<dbReference type="Proteomes" id="UP000008367">
    <property type="component" value="Unassembled WGS sequence"/>
</dbReference>